<sequence>MKQLIKVFFARVFFYRFNKLLYRLSLCGLGVLNFEDEKVSGESVFLKNYFKNNPGGNVFDVGANIGNYTRSVFKYNPSAKVVGFEPHPKTFELLNKNIAAENFKAVNAAAGEREGLLSLYDYKERDGSSHASLYKDVIENIHKGHAISHRVKVISLGDYIEANNIEKISLLKIDTEGHELSVLKGMKKQINGGLVAAIHFEFNEMNVSSRTFFRDFWNILPNYDFYRLLPDGMVKIKKYSPVFCEIFAYQNIVAILKSDDDSGL</sequence>
<gene>
    <name evidence="2" type="ORF">Q9L42_011470</name>
</gene>
<dbReference type="InterPro" id="IPR029063">
    <property type="entry name" value="SAM-dependent_MTases_sf"/>
</dbReference>
<dbReference type="Gene3D" id="3.40.50.150">
    <property type="entry name" value="Vaccinia Virus protein VP39"/>
    <property type="match status" value="1"/>
</dbReference>
<evidence type="ECO:0000313" key="3">
    <source>
        <dbReference type="Proteomes" id="UP001225378"/>
    </source>
</evidence>
<dbReference type="PANTHER" id="PTHR34203">
    <property type="entry name" value="METHYLTRANSFERASE, FKBM FAMILY PROTEIN"/>
    <property type="match status" value="1"/>
</dbReference>
<dbReference type="RefSeq" id="WP_349431107.1">
    <property type="nucleotide sequence ID" value="NZ_CP157743.1"/>
</dbReference>
<organism evidence="2 3">
    <name type="scientific">Methylomarinum roseum</name>
    <dbReference type="NCBI Taxonomy" id="3067653"/>
    <lineage>
        <taxon>Bacteria</taxon>
        <taxon>Pseudomonadati</taxon>
        <taxon>Pseudomonadota</taxon>
        <taxon>Gammaproteobacteria</taxon>
        <taxon>Methylococcales</taxon>
        <taxon>Methylococcaceae</taxon>
        <taxon>Methylomarinum</taxon>
    </lineage>
</organism>
<evidence type="ECO:0000259" key="1">
    <source>
        <dbReference type="Pfam" id="PF05050"/>
    </source>
</evidence>
<accession>A0AAU7NPV9</accession>
<keyword evidence="2" id="KW-0489">Methyltransferase</keyword>
<dbReference type="NCBIfam" id="TIGR01444">
    <property type="entry name" value="fkbM_fam"/>
    <property type="match status" value="1"/>
</dbReference>
<keyword evidence="2" id="KW-0808">Transferase</keyword>
<dbReference type="PANTHER" id="PTHR34203:SF15">
    <property type="entry name" value="SLL1173 PROTEIN"/>
    <property type="match status" value="1"/>
</dbReference>
<keyword evidence="3" id="KW-1185">Reference proteome</keyword>
<dbReference type="GO" id="GO:0008168">
    <property type="term" value="F:methyltransferase activity"/>
    <property type="evidence" value="ECO:0007669"/>
    <property type="project" value="UniProtKB-KW"/>
</dbReference>
<dbReference type="Proteomes" id="UP001225378">
    <property type="component" value="Chromosome"/>
</dbReference>
<evidence type="ECO:0000313" key="2">
    <source>
        <dbReference type="EMBL" id="XBS18993.1"/>
    </source>
</evidence>
<dbReference type="KEGG" id="mech:Q9L42_011470"/>
<proteinExistence type="predicted"/>
<name>A0AAU7NPV9_9GAMM</name>
<dbReference type="InterPro" id="IPR052514">
    <property type="entry name" value="SAM-dependent_MTase"/>
</dbReference>
<dbReference type="EMBL" id="CP157743">
    <property type="protein sequence ID" value="XBS18993.1"/>
    <property type="molecule type" value="Genomic_DNA"/>
</dbReference>
<dbReference type="InterPro" id="IPR006342">
    <property type="entry name" value="FkbM_mtfrase"/>
</dbReference>
<dbReference type="AlphaFoldDB" id="A0AAU7NPV9"/>
<reference evidence="2 3" key="1">
    <citation type="journal article" date="2024" name="Microbiology">
        <title>Methylomarinum rosea sp. nov., a novel halophilic methanotrophic bacterium from the hypersaline Lake Elton.</title>
        <authorList>
            <person name="Suleimanov R.Z."/>
            <person name="Oshkin I.Y."/>
            <person name="Danilova O.V."/>
            <person name="Suzina N.E."/>
            <person name="Dedysh S.N."/>
        </authorList>
    </citation>
    <scope>NUCLEOTIDE SEQUENCE [LARGE SCALE GENOMIC DNA]</scope>
    <source>
        <strain evidence="2 3">Ch1-1</strain>
    </source>
</reference>
<protein>
    <submittedName>
        <fullName evidence="2">FkbM family methyltransferase</fullName>
    </submittedName>
</protein>
<feature type="domain" description="Methyltransferase FkbM" evidence="1">
    <location>
        <begin position="60"/>
        <end position="225"/>
    </location>
</feature>
<dbReference type="SUPFAM" id="SSF53335">
    <property type="entry name" value="S-adenosyl-L-methionine-dependent methyltransferases"/>
    <property type="match status" value="1"/>
</dbReference>
<dbReference type="Pfam" id="PF05050">
    <property type="entry name" value="Methyltransf_21"/>
    <property type="match status" value="1"/>
</dbReference>
<dbReference type="GO" id="GO:0032259">
    <property type="term" value="P:methylation"/>
    <property type="evidence" value="ECO:0007669"/>
    <property type="project" value="UniProtKB-KW"/>
</dbReference>